<dbReference type="Proteomes" id="UP000325577">
    <property type="component" value="Linkage Group LG4"/>
</dbReference>
<sequence length="82" mass="9168">MHDTVDRRNGRDGEERIEREKADRVGAEGELLGDVIKEAVRGEFEDREVDEVLEVDGDWTDEGVRGEVEGLEVGAVGDVRED</sequence>
<name>A0A5J4ZXU1_9ASTE</name>
<keyword evidence="3" id="KW-1185">Reference proteome</keyword>
<proteinExistence type="predicted"/>
<evidence type="ECO:0000313" key="3">
    <source>
        <dbReference type="Proteomes" id="UP000325577"/>
    </source>
</evidence>
<evidence type="ECO:0000256" key="1">
    <source>
        <dbReference type="SAM" id="MobiDB-lite"/>
    </source>
</evidence>
<reference evidence="2 3" key="1">
    <citation type="submission" date="2019-09" db="EMBL/GenBank/DDBJ databases">
        <title>A chromosome-level genome assembly of the Chinese tupelo Nyssa sinensis.</title>
        <authorList>
            <person name="Yang X."/>
            <person name="Kang M."/>
            <person name="Yang Y."/>
            <person name="Xiong H."/>
            <person name="Wang M."/>
            <person name="Zhang Z."/>
            <person name="Wang Z."/>
            <person name="Wu H."/>
            <person name="Ma T."/>
            <person name="Liu J."/>
            <person name="Xi Z."/>
        </authorList>
    </citation>
    <scope>NUCLEOTIDE SEQUENCE [LARGE SCALE GENOMIC DNA]</scope>
    <source>
        <strain evidence="2">J267</strain>
        <tissue evidence="2">Leaf</tissue>
    </source>
</reference>
<organism evidence="2 3">
    <name type="scientific">Nyssa sinensis</name>
    <dbReference type="NCBI Taxonomy" id="561372"/>
    <lineage>
        <taxon>Eukaryota</taxon>
        <taxon>Viridiplantae</taxon>
        <taxon>Streptophyta</taxon>
        <taxon>Embryophyta</taxon>
        <taxon>Tracheophyta</taxon>
        <taxon>Spermatophyta</taxon>
        <taxon>Magnoliopsida</taxon>
        <taxon>eudicotyledons</taxon>
        <taxon>Gunneridae</taxon>
        <taxon>Pentapetalae</taxon>
        <taxon>asterids</taxon>
        <taxon>Cornales</taxon>
        <taxon>Nyssaceae</taxon>
        <taxon>Nyssa</taxon>
    </lineage>
</organism>
<feature type="region of interest" description="Disordered" evidence="1">
    <location>
        <begin position="1"/>
        <end position="24"/>
    </location>
</feature>
<evidence type="ECO:0000313" key="2">
    <source>
        <dbReference type="EMBL" id="KAA8522734.1"/>
    </source>
</evidence>
<dbReference type="AlphaFoldDB" id="A0A5J4ZXU1"/>
<accession>A0A5J4ZXU1</accession>
<gene>
    <name evidence="2" type="ORF">F0562_009104</name>
</gene>
<protein>
    <submittedName>
        <fullName evidence="2">Uncharacterized protein</fullName>
    </submittedName>
</protein>
<dbReference type="EMBL" id="CM018047">
    <property type="protein sequence ID" value="KAA8522734.1"/>
    <property type="molecule type" value="Genomic_DNA"/>
</dbReference>